<name>A0A6S6U481_9BACT</name>
<dbReference type="AlphaFoldDB" id="A0A6S6U481"/>
<sequence length="1007" mass="114483">MKYAVFIILLFFISTSLTAQINKGKKLVEKGDYEAAIEAFENDLEKVTSQSISLHELAKIYFTKRYDGYNIEKAYQYISRSIKEYKGLSKANKNKVQAKGLSILSLNKFQSNVVLAAFNVTVKSNELSRAERFLELYPTAGKQQVENMTKIRDELAFEKASKQNTFAAFDKFFSQHEITAERFNKDLFIRAQKKLLESYIKENGWQLYPSFEEKYIDNVYVKDSKAAYDLIKIVRKKSLKEYQEFTEAYPHSPFNKFAKDYMFDLIMAETNIADYDYFVRAYPNYEKKEEIWLRFYRLYLQEHGTNAATEFAEAYPNYPFQDAINSDVQGVQKKKDQPLFEKAKETEDILLILELIEKSPSSPYILELEATMYAALKKNALFRGCNKFLTLFPNSTYYDTVLDLLYDRYVSDGELGTINQFMMEHPEYKNIEKQQRDLNLANQGAKLNLLAVPTSENIKEYETYIRAAAPKERAFIALQRLIESAINDKNWTLALSRIEEFAPAFGKNNAKINALKQILATADVSIQKLALGGGINSSSPEYTPLLSIDNKNMYFCRLNKSSAGVVTEDIFVSTYKDQEWQMAKALDDINSPTQNEGLLAISVDEQEIIIFDGNTRNGDMLSSTYSKKGWSKPMPMPNTINTPSWDADGMISSDGNAFLYVSERKEVLDLEQAVVTNGFHGSNTGNRDIFVALKNKEGAWQEAINLGDAINTPFAERTPFLHPDMKTLYFSSDGHGGLGHLDVYMTTRLDDTWTKWSTPVNLGKSINTAQNDWGYRISTDGQTAYFSAITGDSEEDIFYIKLPRKYQPTSVNLLSGIVVDINNQPTEVDLAWEDLETGEIIGQLKNNPVTGTFILPLLKGKKYAYFGTKKNCLSVAQSVNLSTINGQQKIQVASIKALKEKAQSVTLYNVFFENQSAKLKKTSFPELNRLAKQILDYKLFITIIGESSLGGVSEQRVNAIKNYLVSKGCKESHITTGSVNTQQPFDNPNKESRSLIKFKINDYKELK</sequence>
<gene>
    <name evidence="2" type="ORF">HELGO_WM24074</name>
</gene>
<reference evidence="2" key="1">
    <citation type="submission" date="2020-01" db="EMBL/GenBank/DDBJ databases">
        <authorList>
            <person name="Meier V. D."/>
            <person name="Meier V D."/>
        </authorList>
    </citation>
    <scope>NUCLEOTIDE SEQUENCE</scope>
    <source>
        <strain evidence="2">HLG_WM_MAG_10</strain>
    </source>
</reference>
<dbReference type="InterPro" id="IPR011659">
    <property type="entry name" value="WD40"/>
</dbReference>
<dbReference type="InterPro" id="IPR011990">
    <property type="entry name" value="TPR-like_helical_dom_sf"/>
</dbReference>
<protein>
    <submittedName>
        <fullName evidence="2">Outer membrane lipoprotein omp16</fullName>
    </submittedName>
</protein>
<dbReference type="SUPFAM" id="SSF82171">
    <property type="entry name" value="DPP6 N-terminal domain-like"/>
    <property type="match status" value="1"/>
</dbReference>
<dbReference type="InterPro" id="IPR036737">
    <property type="entry name" value="OmpA-like_sf"/>
</dbReference>
<feature type="signal peptide" evidence="1">
    <location>
        <begin position="1"/>
        <end position="19"/>
    </location>
</feature>
<dbReference type="Gene3D" id="3.30.1330.60">
    <property type="entry name" value="OmpA-like domain"/>
    <property type="match status" value="1"/>
</dbReference>
<evidence type="ECO:0000256" key="1">
    <source>
        <dbReference type="SAM" id="SignalP"/>
    </source>
</evidence>
<dbReference type="SUPFAM" id="SSF103088">
    <property type="entry name" value="OmpA-like"/>
    <property type="match status" value="1"/>
</dbReference>
<dbReference type="Gene3D" id="1.25.40.10">
    <property type="entry name" value="Tetratricopeptide repeat domain"/>
    <property type="match status" value="1"/>
</dbReference>
<accession>A0A6S6U481</accession>
<organism evidence="2">
    <name type="scientific">uncultured Aureispira sp</name>
    <dbReference type="NCBI Taxonomy" id="1331704"/>
    <lineage>
        <taxon>Bacteria</taxon>
        <taxon>Pseudomonadati</taxon>
        <taxon>Bacteroidota</taxon>
        <taxon>Saprospiria</taxon>
        <taxon>Saprospirales</taxon>
        <taxon>Saprospiraceae</taxon>
        <taxon>Aureispira</taxon>
        <taxon>environmental samples</taxon>
    </lineage>
</organism>
<dbReference type="EMBL" id="CACVAQ010000476">
    <property type="protein sequence ID" value="CAA6829265.1"/>
    <property type="molecule type" value="Genomic_DNA"/>
</dbReference>
<keyword evidence="2" id="KW-0449">Lipoprotein</keyword>
<feature type="chain" id="PRO_5027763620" evidence="1">
    <location>
        <begin position="20"/>
        <end position="1007"/>
    </location>
</feature>
<dbReference type="Pfam" id="PF07676">
    <property type="entry name" value="PD40"/>
    <property type="match status" value="2"/>
</dbReference>
<evidence type="ECO:0000313" key="2">
    <source>
        <dbReference type="EMBL" id="CAA6829265.1"/>
    </source>
</evidence>
<proteinExistence type="predicted"/>
<keyword evidence="1" id="KW-0732">Signal</keyword>